<protein>
    <submittedName>
        <fullName evidence="1">Uncharacterized protein</fullName>
    </submittedName>
</protein>
<gene>
    <name evidence="1" type="ORF">A3A93_02690</name>
</gene>
<dbReference type="AlphaFoldDB" id="A0A1F7IUJ6"/>
<reference evidence="1 2" key="1">
    <citation type="journal article" date="2016" name="Nat. Commun.">
        <title>Thousands of microbial genomes shed light on interconnected biogeochemical processes in an aquifer system.</title>
        <authorList>
            <person name="Anantharaman K."/>
            <person name="Brown C.T."/>
            <person name="Hug L.A."/>
            <person name="Sharon I."/>
            <person name="Castelle C.J."/>
            <person name="Probst A.J."/>
            <person name="Thomas B.C."/>
            <person name="Singh A."/>
            <person name="Wilkins M.J."/>
            <person name="Karaoz U."/>
            <person name="Brodie E.L."/>
            <person name="Williams K.H."/>
            <person name="Hubbard S.S."/>
            <person name="Banfield J.F."/>
        </authorList>
    </citation>
    <scope>NUCLEOTIDE SEQUENCE [LARGE SCALE GENOMIC DNA]</scope>
</reference>
<evidence type="ECO:0000313" key="1">
    <source>
        <dbReference type="EMBL" id="OGK47006.1"/>
    </source>
</evidence>
<comment type="caution">
    <text evidence="1">The sequence shown here is derived from an EMBL/GenBank/DDBJ whole genome shotgun (WGS) entry which is preliminary data.</text>
</comment>
<dbReference type="Proteomes" id="UP000177141">
    <property type="component" value="Unassembled WGS sequence"/>
</dbReference>
<accession>A0A1F7IUJ6</accession>
<sequence length="288" mass="33576">MSQEKNIFNPSSIAIAMITHYPKWYRGNMQSIKNTDKIRGDLAIETIIKARQQGYHVLVADGQSSKTFRKTLSQMPELNLIKRESMKRRLARKQVIKMAQKLNEVKVIVETEAEKVSLITKCIPMITDLILNNKADIVVPKRNLELFKKTYPNYQYESEIEGNILYNEILKTSGFRDQKDEDLDLFFGPVAMKNTKMVVELFLGNFGFKVDLNAKSRQFFQQDEYGFLPIVAALKNKLRVKSVEVPFEYPKTQKMNELAAVGELFREKRRNQRMSILIDLLYFVQYLK</sequence>
<dbReference type="STRING" id="1802061.A3A93_02690"/>
<dbReference type="EMBL" id="MGAL01000036">
    <property type="protein sequence ID" value="OGK47006.1"/>
    <property type="molecule type" value="Genomic_DNA"/>
</dbReference>
<evidence type="ECO:0000313" key="2">
    <source>
        <dbReference type="Proteomes" id="UP000177141"/>
    </source>
</evidence>
<organism evidence="1 2">
    <name type="scientific">Candidatus Roizmanbacteria bacterium RIFCSPLOWO2_01_FULL_38_12</name>
    <dbReference type="NCBI Taxonomy" id="1802061"/>
    <lineage>
        <taxon>Bacteria</taxon>
        <taxon>Candidatus Roizmaniibacteriota</taxon>
    </lineage>
</organism>
<proteinExistence type="predicted"/>
<name>A0A1F7IUJ6_9BACT</name>